<dbReference type="EMBL" id="CAJMWY010004284">
    <property type="protein sequence ID" value="CAE6526679.1"/>
    <property type="molecule type" value="Genomic_DNA"/>
</dbReference>
<dbReference type="Pfam" id="PF24883">
    <property type="entry name" value="NPHP3_N"/>
    <property type="match status" value="1"/>
</dbReference>
<name>A0A8H3DHT4_9AGAM</name>
<dbReference type="InterPro" id="IPR056884">
    <property type="entry name" value="NPHP3-like_N"/>
</dbReference>
<protein>
    <recommendedName>
        <fullName evidence="3">Nephrocystin 3-like N-terminal domain-containing protein</fullName>
    </recommendedName>
</protein>
<feature type="compositionally biased region" description="Basic and acidic residues" evidence="2">
    <location>
        <begin position="1"/>
        <end position="10"/>
    </location>
</feature>
<sequence length="422" mass="46206">MRKLLKESLKRARSRSPSQSQPTSTATGSNQGPGSILSPSTVGASPADNPTTGTGIKSTSGTDSSGGAGAASLVPIIVEPTETIPAPGQKTQNAAWNELRRSLRVLTNTSSTFPQLSSAVESVLACLAEFEDTTRDREDFEDLATELTGLANTLNQQMVASASTLMSDSAESVAISIKRQTAEIRERLERMRTGGIRDARADEEELVKHYRLIESHFKQLQTNVSMSTWSITNEHLVNTRLEGLRPVMQAAYDSSISTQVSRRCCKEGTRTDVLAGLDAWLDDPTSWPIYWMDGMAGTGKTTIASTFCERVEKRKLLAASFFCTRSSSDCRDVTRIVPTIAYQLARYSIPYQAAICKILGQSPDIGSKNITKQFEQLLNEPVQQVKEAISQHILIVIDALDECDDRDGVERILSMLFKYAPQ</sequence>
<feature type="region of interest" description="Disordered" evidence="2">
    <location>
        <begin position="1"/>
        <end position="68"/>
    </location>
</feature>
<feature type="compositionally biased region" description="Polar residues" evidence="2">
    <location>
        <begin position="28"/>
        <end position="43"/>
    </location>
</feature>
<dbReference type="Proteomes" id="UP000663861">
    <property type="component" value="Unassembled WGS sequence"/>
</dbReference>
<organism evidence="4 5">
    <name type="scientific">Rhizoctonia solani</name>
    <dbReference type="NCBI Taxonomy" id="456999"/>
    <lineage>
        <taxon>Eukaryota</taxon>
        <taxon>Fungi</taxon>
        <taxon>Dikarya</taxon>
        <taxon>Basidiomycota</taxon>
        <taxon>Agaricomycotina</taxon>
        <taxon>Agaricomycetes</taxon>
        <taxon>Cantharellales</taxon>
        <taxon>Ceratobasidiaceae</taxon>
        <taxon>Rhizoctonia</taxon>
    </lineage>
</organism>
<feature type="compositionally biased region" description="Low complexity" evidence="2">
    <location>
        <begin position="15"/>
        <end position="27"/>
    </location>
</feature>
<accession>A0A8H3DHT4</accession>
<evidence type="ECO:0000256" key="1">
    <source>
        <dbReference type="ARBA" id="ARBA00022737"/>
    </source>
</evidence>
<feature type="non-terminal residue" evidence="4">
    <location>
        <position position="1"/>
    </location>
</feature>
<keyword evidence="1" id="KW-0677">Repeat</keyword>
<dbReference type="AlphaFoldDB" id="A0A8H3DHT4"/>
<evidence type="ECO:0000313" key="5">
    <source>
        <dbReference type="Proteomes" id="UP000663861"/>
    </source>
</evidence>
<dbReference type="InterPro" id="IPR027417">
    <property type="entry name" value="P-loop_NTPase"/>
</dbReference>
<evidence type="ECO:0000313" key="4">
    <source>
        <dbReference type="EMBL" id="CAE6526679.1"/>
    </source>
</evidence>
<evidence type="ECO:0000259" key="3">
    <source>
        <dbReference type="Pfam" id="PF24883"/>
    </source>
</evidence>
<dbReference type="SUPFAM" id="SSF52540">
    <property type="entry name" value="P-loop containing nucleoside triphosphate hydrolases"/>
    <property type="match status" value="1"/>
</dbReference>
<feature type="compositionally biased region" description="Low complexity" evidence="2">
    <location>
        <begin position="51"/>
        <end position="63"/>
    </location>
</feature>
<dbReference type="PANTHER" id="PTHR10039">
    <property type="entry name" value="AMELOGENIN"/>
    <property type="match status" value="1"/>
</dbReference>
<evidence type="ECO:0000256" key="2">
    <source>
        <dbReference type="SAM" id="MobiDB-lite"/>
    </source>
</evidence>
<proteinExistence type="predicted"/>
<dbReference type="Gene3D" id="3.40.50.300">
    <property type="entry name" value="P-loop containing nucleotide triphosphate hydrolases"/>
    <property type="match status" value="1"/>
</dbReference>
<reference evidence="4" key="1">
    <citation type="submission" date="2021-01" db="EMBL/GenBank/DDBJ databases">
        <authorList>
            <person name="Kaushik A."/>
        </authorList>
    </citation>
    <scope>NUCLEOTIDE SEQUENCE</scope>
    <source>
        <strain evidence="4">AG4-RS23</strain>
    </source>
</reference>
<comment type="caution">
    <text evidence="4">The sequence shown here is derived from an EMBL/GenBank/DDBJ whole genome shotgun (WGS) entry which is preliminary data.</text>
</comment>
<gene>
    <name evidence="4" type="ORF">RDB_LOCUS165652</name>
</gene>
<feature type="domain" description="Nephrocystin 3-like N-terminal" evidence="3">
    <location>
        <begin position="278"/>
        <end position="417"/>
    </location>
</feature>